<feature type="transmembrane region" description="Helical" evidence="2">
    <location>
        <begin position="445"/>
        <end position="467"/>
    </location>
</feature>
<dbReference type="GO" id="GO:0005886">
    <property type="term" value="C:plasma membrane"/>
    <property type="evidence" value="ECO:0007669"/>
    <property type="project" value="TreeGrafter"/>
</dbReference>
<dbReference type="GO" id="GO:0004713">
    <property type="term" value="F:protein tyrosine kinase activity"/>
    <property type="evidence" value="ECO:0007669"/>
    <property type="project" value="TreeGrafter"/>
</dbReference>
<feature type="region of interest" description="Disordered" evidence="1">
    <location>
        <begin position="307"/>
        <end position="338"/>
    </location>
</feature>
<organism evidence="4 5">
    <name type="scientific">Candidatus Desulfobia pelagia</name>
    <dbReference type="NCBI Taxonomy" id="2841692"/>
    <lineage>
        <taxon>Bacteria</taxon>
        <taxon>Pseudomonadati</taxon>
        <taxon>Thermodesulfobacteriota</taxon>
        <taxon>Desulfobulbia</taxon>
        <taxon>Desulfobulbales</taxon>
        <taxon>Desulfobulbaceae</taxon>
        <taxon>Candidatus Desulfobia</taxon>
    </lineage>
</organism>
<feature type="domain" description="Tyrosine-protein kinase G-rich" evidence="3">
    <location>
        <begin position="388"/>
        <end position="462"/>
    </location>
</feature>
<dbReference type="AlphaFoldDB" id="A0A8J6TF38"/>
<dbReference type="Pfam" id="PF13807">
    <property type="entry name" value="GNVR"/>
    <property type="match status" value="1"/>
</dbReference>
<dbReference type="PANTHER" id="PTHR32309:SF13">
    <property type="entry name" value="FERRIC ENTEROBACTIN TRANSPORT PROTEIN FEPE"/>
    <property type="match status" value="1"/>
</dbReference>
<sequence>MQQDQRQLIKKYLDILLRRKKMVIAGLLIGMAVGLGQYLQAPKVYLCESLIKYQRQRINPTQMSPDDIRSGTREVVATVSQQITSRTSLEALIKEFDLYATARSNMPIEDVVDVMRSNHIDIGSDRGDIFRVAYQGSDPKKVMRVTNALAAKFIEENLRFREERASETSKYVSDELHMAKEALDKKEAIMRDYKLQHYNEMADQRNTNMGRLNALQGQYQNNQDSILDLERTKVMVQEQISLRNELFAQQFGGISGGALGNSNLQGAHQAGSLLADVSRMRQELNNLQLRYTDKHPEVKRLKTMLKEREGEQAAMARQAEGDEEQRDEEKSVVQRLQDPQAGELKIQLETLGYNIDRLKKDRVDMENQIAKYKKWVEAAPVREAEWAALTRDYEQLHNHYQQLVAQNISAESAHSLEKAQKGSQFKIIDPAHFPETPFKPNFKKIMLVAVGLGLGIGGGLAFGLELINTSFRDPEDLEAYLDVPVICAIPAIFTNRERIRRKVFQVFWLVVFVLSSGGILTAAIYFWRKGMIII</sequence>
<keyword evidence="2" id="KW-0812">Transmembrane</keyword>
<keyword evidence="2" id="KW-1133">Transmembrane helix</keyword>
<evidence type="ECO:0000259" key="3">
    <source>
        <dbReference type="Pfam" id="PF13807"/>
    </source>
</evidence>
<name>A0A8J6TF38_9BACT</name>
<feature type="transmembrane region" description="Helical" evidence="2">
    <location>
        <begin position="21"/>
        <end position="39"/>
    </location>
</feature>
<evidence type="ECO:0000256" key="2">
    <source>
        <dbReference type="SAM" id="Phobius"/>
    </source>
</evidence>
<dbReference type="Proteomes" id="UP000614424">
    <property type="component" value="Unassembled WGS sequence"/>
</dbReference>
<reference evidence="4 5" key="1">
    <citation type="submission" date="2020-08" db="EMBL/GenBank/DDBJ databases">
        <title>Bridging the membrane lipid divide: bacteria of the FCB group superphylum have the potential to synthesize archaeal ether lipids.</title>
        <authorList>
            <person name="Villanueva L."/>
            <person name="Von Meijenfeldt F.A.B."/>
            <person name="Westbye A.B."/>
            <person name="Yadav S."/>
            <person name="Hopmans E.C."/>
            <person name="Dutilh B.E."/>
            <person name="Sinninghe Damste J.S."/>
        </authorList>
    </citation>
    <scope>NUCLEOTIDE SEQUENCE [LARGE SCALE GENOMIC DNA]</scope>
    <source>
        <strain evidence="4">NIOZ-UU47</strain>
    </source>
</reference>
<evidence type="ECO:0000313" key="4">
    <source>
        <dbReference type="EMBL" id="MBC8316837.1"/>
    </source>
</evidence>
<proteinExistence type="predicted"/>
<gene>
    <name evidence="4" type="ORF">H8E41_02960</name>
</gene>
<evidence type="ECO:0000313" key="5">
    <source>
        <dbReference type="Proteomes" id="UP000614424"/>
    </source>
</evidence>
<protein>
    <recommendedName>
        <fullName evidence="3">Tyrosine-protein kinase G-rich domain-containing protein</fullName>
    </recommendedName>
</protein>
<dbReference type="PANTHER" id="PTHR32309">
    <property type="entry name" value="TYROSINE-PROTEIN KINASE"/>
    <property type="match status" value="1"/>
</dbReference>
<dbReference type="EMBL" id="JACNJZ010000057">
    <property type="protein sequence ID" value="MBC8316837.1"/>
    <property type="molecule type" value="Genomic_DNA"/>
</dbReference>
<dbReference type="InterPro" id="IPR050445">
    <property type="entry name" value="Bact_polysacc_biosynth/exp"/>
</dbReference>
<dbReference type="InterPro" id="IPR032807">
    <property type="entry name" value="GNVR"/>
</dbReference>
<evidence type="ECO:0000256" key="1">
    <source>
        <dbReference type="SAM" id="MobiDB-lite"/>
    </source>
</evidence>
<comment type="caution">
    <text evidence="4">The sequence shown here is derived from an EMBL/GenBank/DDBJ whole genome shotgun (WGS) entry which is preliminary data.</text>
</comment>
<accession>A0A8J6TF38</accession>
<feature type="transmembrane region" description="Helical" evidence="2">
    <location>
        <begin position="506"/>
        <end position="527"/>
    </location>
</feature>
<keyword evidence="2" id="KW-0472">Membrane</keyword>